<keyword evidence="2" id="KW-1185">Reference proteome</keyword>
<proteinExistence type="predicted"/>
<evidence type="ECO:0000313" key="2">
    <source>
        <dbReference type="Proteomes" id="UP001054945"/>
    </source>
</evidence>
<evidence type="ECO:0000313" key="1">
    <source>
        <dbReference type="EMBL" id="GIY69174.1"/>
    </source>
</evidence>
<dbReference type="AlphaFoldDB" id="A0AAV4VGS6"/>
<protein>
    <submittedName>
        <fullName evidence="1">Uncharacterized protein</fullName>
    </submittedName>
</protein>
<feature type="non-terminal residue" evidence="1">
    <location>
        <position position="1"/>
    </location>
</feature>
<comment type="caution">
    <text evidence="1">The sequence shown here is derived from an EMBL/GenBank/DDBJ whole genome shotgun (WGS) entry which is preliminary data.</text>
</comment>
<reference evidence="1 2" key="1">
    <citation type="submission" date="2021-06" db="EMBL/GenBank/DDBJ databases">
        <title>Caerostris extrusa draft genome.</title>
        <authorList>
            <person name="Kono N."/>
            <person name="Arakawa K."/>
        </authorList>
    </citation>
    <scope>NUCLEOTIDE SEQUENCE [LARGE SCALE GENOMIC DNA]</scope>
</reference>
<organism evidence="1 2">
    <name type="scientific">Caerostris extrusa</name>
    <name type="common">Bark spider</name>
    <name type="synonym">Caerostris bankana</name>
    <dbReference type="NCBI Taxonomy" id="172846"/>
    <lineage>
        <taxon>Eukaryota</taxon>
        <taxon>Metazoa</taxon>
        <taxon>Ecdysozoa</taxon>
        <taxon>Arthropoda</taxon>
        <taxon>Chelicerata</taxon>
        <taxon>Arachnida</taxon>
        <taxon>Araneae</taxon>
        <taxon>Araneomorphae</taxon>
        <taxon>Entelegynae</taxon>
        <taxon>Araneoidea</taxon>
        <taxon>Araneidae</taxon>
        <taxon>Caerostris</taxon>
    </lineage>
</organism>
<accession>A0AAV4VGS6</accession>
<name>A0AAV4VGS6_CAEEX</name>
<dbReference type="Proteomes" id="UP001054945">
    <property type="component" value="Unassembled WGS sequence"/>
</dbReference>
<dbReference type="EMBL" id="BPLR01014502">
    <property type="protein sequence ID" value="GIY69174.1"/>
    <property type="molecule type" value="Genomic_DNA"/>
</dbReference>
<gene>
    <name evidence="1" type="ORF">CEXT_722571</name>
</gene>
<sequence>VFMDEERLTPQQVGRRLLHMAKSDRTAAAPTNSRKEIQTERFLEMVEEFLTLEYSRLFT</sequence>